<feature type="domain" description="CCHC-type" evidence="7">
    <location>
        <begin position="248"/>
        <end position="262"/>
    </location>
</feature>
<dbReference type="Proteomes" id="UP001454036">
    <property type="component" value="Unassembled WGS sequence"/>
</dbReference>
<dbReference type="InterPro" id="IPR057670">
    <property type="entry name" value="SH3_retrovirus"/>
</dbReference>
<dbReference type="Pfam" id="PF25597">
    <property type="entry name" value="SH3_retrovirus"/>
    <property type="match status" value="1"/>
</dbReference>
<keyword evidence="9" id="KW-0472">Membrane</keyword>
<name>A0AAV3RCU3_LITER</name>
<keyword evidence="10" id="KW-1185">Reference proteome</keyword>
<evidence type="ECO:0000313" key="9">
    <source>
        <dbReference type="EMBL" id="GAA0173161.1"/>
    </source>
</evidence>
<dbReference type="InterPro" id="IPR039537">
    <property type="entry name" value="Retrotran_Ty1/copia-like"/>
</dbReference>
<dbReference type="PANTHER" id="PTHR42648">
    <property type="entry name" value="TRANSPOSASE, PUTATIVE-RELATED"/>
    <property type="match status" value="1"/>
</dbReference>
<dbReference type="InterPro" id="IPR036397">
    <property type="entry name" value="RNaseH_sf"/>
</dbReference>
<dbReference type="SUPFAM" id="SSF56672">
    <property type="entry name" value="DNA/RNA polymerases"/>
    <property type="match status" value="1"/>
</dbReference>
<dbReference type="InterPro" id="IPR001878">
    <property type="entry name" value="Znf_CCHC"/>
</dbReference>
<dbReference type="GO" id="GO:0008270">
    <property type="term" value="F:zinc ion binding"/>
    <property type="evidence" value="ECO:0007669"/>
    <property type="project" value="UniProtKB-KW"/>
</dbReference>
<evidence type="ECO:0000259" key="8">
    <source>
        <dbReference type="PROSITE" id="PS50994"/>
    </source>
</evidence>
<dbReference type="SMART" id="SM00343">
    <property type="entry name" value="ZnF_C2HC"/>
    <property type="match status" value="1"/>
</dbReference>
<dbReference type="GO" id="GO:0006508">
    <property type="term" value="P:proteolysis"/>
    <property type="evidence" value="ECO:0007669"/>
    <property type="project" value="UniProtKB-KW"/>
</dbReference>
<dbReference type="SUPFAM" id="SSF53098">
    <property type="entry name" value="Ribonuclease H-like"/>
    <property type="match status" value="1"/>
</dbReference>
<gene>
    <name evidence="9" type="ORF">LIER_26834</name>
</gene>
<feature type="region of interest" description="Disordered" evidence="6">
    <location>
        <begin position="214"/>
        <end position="238"/>
    </location>
</feature>
<dbReference type="InterPro" id="IPR036875">
    <property type="entry name" value="Znf_CCHC_sf"/>
</dbReference>
<dbReference type="Gene3D" id="3.30.420.10">
    <property type="entry name" value="Ribonuclease H-like superfamily/Ribonuclease H"/>
    <property type="match status" value="1"/>
</dbReference>
<evidence type="ECO:0000256" key="2">
    <source>
        <dbReference type="ARBA" id="ARBA00022723"/>
    </source>
</evidence>
<keyword evidence="5" id="KW-0863">Zinc-finger</keyword>
<reference evidence="9 10" key="1">
    <citation type="submission" date="2024-01" db="EMBL/GenBank/DDBJ databases">
        <title>The complete chloroplast genome sequence of Lithospermum erythrorhizon: insights into the phylogenetic relationship among Boraginaceae species and the maternal lineages of purple gromwells.</title>
        <authorList>
            <person name="Okada T."/>
            <person name="Watanabe K."/>
        </authorList>
    </citation>
    <scope>NUCLEOTIDE SEQUENCE [LARGE SCALE GENOMIC DNA]</scope>
</reference>
<dbReference type="InterPro" id="IPR043502">
    <property type="entry name" value="DNA/RNA_pol_sf"/>
</dbReference>
<keyword evidence="9" id="KW-0675">Receptor</keyword>
<sequence>MADDKTLTKIPHFNGYYDHWSKLMENLLRAKGLWGIVERGIGEPVEGNLLTDRQRELLEEARTKDHQVKHYLFQALDREVFEQILDRSTAKVVWDSMKQKFGGNQKVKRSNCNALRREFEVIEMQKSDTIEDYFAKITQIANKLRSNGEEMTDTKIVEKILRTLTDKFTYICVSIEESTDTGNMTVDELQSTLSMHEKKFQRFQKEEEDQVLKVESRYGSSSRGRGRDSFRRGRGGGRQPFSKTTIECYKCHKMGHFQYECPTWKKEAHYTTVEEEEDDMLLMAQSEVSGKELSKVWFIDSGCSNHMCRSEELFTSLDKTFSHSVKLGNDTKLTVIGKGIVKIKLNNVTYSIGDVYFVPELKTNLLSVGQLQEKGLSIVFKNGKCCVFHPTRGEIVQTNMKANRMFMLISEVQICSDAEGGCLQATVRENTELWHQRLGHLNYKSLCNLQGKKMVTGMPEIKNDGLVCTHCLSGKQTRVSIPKEATWRASKPLELIHSDLCGPITPTSNSGKRYFLSFIDDYSRKCWIYLLSNKSDALEHFKYFKNMAENEIEAKLKCLRTDRGGEFNSEQFDQYCKDQGIKRHLTTTYTPQQNGVAERKNRTLMNMVRAMITTKNMPKKFWPEAVLWSCHVLNRCPTSSVEGMTPQEAWSGRKPGVDHLRVWGCLAHVHVPKLGRDKLDSRSKTCIFIGINEGTKGYRVFDVITEKVMISRDVVFEEDKQWNWEKKQADSKEDVLEWNDAADNEPTPQINPEVPPDAPQSDTSSDETSDGDSPDQGRAVTRLGRTVNQPAWMRDYVSGEVISDEEVHMVQDHDREDPHSYEDACKFEKWKEAMNNEMDSIKKNHTWSLVELPAGCKKIGVKWIFKTKTDEGGMITKHKARLVAKGYTQREGIDYTEVFAPVARMDTVRMILSTAACKGWKLYQLDVKSAFLQGEIEEDVYVDQPRGFEVKGKEHCVYKLHKALYGLKQAPRAWFSKIESHFVQNGFLNCESEQTLFTKKNEEGNIIIVSMYVDDLIFTGNSQEMMKEFKECMIKMFDMTDLGSMTYFLGIEVKQFKHGIFISQKKYAEEILRRFKMEECNSVSCPMTPGTIFEGEENEDKLIDETYYKQIVGSLMYLTTTRPDMMFSVSILSRSISRPTEHHLQLAKKVLRYLRGSSGFGIFYQKGIEGGELLSYTDSDFASDKRDRKSTSGYVFMISGGAVAWSSKKQPIVTLSTTEAEFIAAAVCACQAIWMKRVLTEIEHSVSTCTQILCDNSSTIKLSKNPVMHGRSKHIDIRFHFLRNLSKEGSIELSFCGTHDQLADIMTKPLKKDTFIKFRTDLGMCTEEEVIRTRNCSD</sequence>
<keyword evidence="4" id="KW-0378">Hydrolase</keyword>
<dbReference type="GO" id="GO:0004190">
    <property type="term" value="F:aspartic-type endopeptidase activity"/>
    <property type="evidence" value="ECO:0007669"/>
    <property type="project" value="UniProtKB-KW"/>
</dbReference>
<evidence type="ECO:0000256" key="1">
    <source>
        <dbReference type="ARBA" id="ARBA00022670"/>
    </source>
</evidence>
<dbReference type="Gene3D" id="4.10.60.10">
    <property type="entry name" value="Zinc finger, CCHC-type"/>
    <property type="match status" value="1"/>
</dbReference>
<protein>
    <submittedName>
        <fullName evidence="9">Transmembrane signal receptor</fullName>
    </submittedName>
</protein>
<dbReference type="GO" id="GO:0003676">
    <property type="term" value="F:nucleic acid binding"/>
    <property type="evidence" value="ECO:0007669"/>
    <property type="project" value="InterPro"/>
</dbReference>
<dbReference type="PANTHER" id="PTHR42648:SF18">
    <property type="entry name" value="RETROTRANSPOSON, UNCLASSIFIED-LIKE PROTEIN"/>
    <property type="match status" value="1"/>
</dbReference>
<dbReference type="Pfam" id="PF00665">
    <property type="entry name" value="rve"/>
    <property type="match status" value="1"/>
</dbReference>
<dbReference type="InterPro" id="IPR025724">
    <property type="entry name" value="GAG-pre-integrase_dom"/>
</dbReference>
<evidence type="ECO:0000313" key="10">
    <source>
        <dbReference type="Proteomes" id="UP001454036"/>
    </source>
</evidence>
<dbReference type="InterPro" id="IPR001584">
    <property type="entry name" value="Integrase_cat-core"/>
</dbReference>
<evidence type="ECO:0000256" key="6">
    <source>
        <dbReference type="SAM" id="MobiDB-lite"/>
    </source>
</evidence>
<feature type="region of interest" description="Disordered" evidence="6">
    <location>
        <begin position="742"/>
        <end position="785"/>
    </location>
</feature>
<dbReference type="PROSITE" id="PS50994">
    <property type="entry name" value="INTEGRASE"/>
    <property type="match status" value="1"/>
</dbReference>
<dbReference type="PROSITE" id="PS50158">
    <property type="entry name" value="ZF_CCHC"/>
    <property type="match status" value="1"/>
</dbReference>
<dbReference type="InterPro" id="IPR012337">
    <property type="entry name" value="RNaseH-like_sf"/>
</dbReference>
<dbReference type="Pfam" id="PF07727">
    <property type="entry name" value="RVT_2"/>
    <property type="match status" value="1"/>
</dbReference>
<organism evidence="9 10">
    <name type="scientific">Lithospermum erythrorhizon</name>
    <name type="common">Purple gromwell</name>
    <name type="synonym">Lithospermum officinale var. erythrorhizon</name>
    <dbReference type="NCBI Taxonomy" id="34254"/>
    <lineage>
        <taxon>Eukaryota</taxon>
        <taxon>Viridiplantae</taxon>
        <taxon>Streptophyta</taxon>
        <taxon>Embryophyta</taxon>
        <taxon>Tracheophyta</taxon>
        <taxon>Spermatophyta</taxon>
        <taxon>Magnoliopsida</taxon>
        <taxon>eudicotyledons</taxon>
        <taxon>Gunneridae</taxon>
        <taxon>Pentapetalae</taxon>
        <taxon>asterids</taxon>
        <taxon>lamiids</taxon>
        <taxon>Boraginales</taxon>
        <taxon>Boraginaceae</taxon>
        <taxon>Boraginoideae</taxon>
        <taxon>Lithospermeae</taxon>
        <taxon>Lithospermum</taxon>
    </lineage>
</organism>
<accession>A0AAV3RCU3</accession>
<comment type="caution">
    <text evidence="9">The sequence shown here is derived from an EMBL/GenBank/DDBJ whole genome shotgun (WGS) entry which is preliminary data.</text>
</comment>
<evidence type="ECO:0000256" key="5">
    <source>
        <dbReference type="PROSITE-ProRule" id="PRU00047"/>
    </source>
</evidence>
<evidence type="ECO:0000259" key="7">
    <source>
        <dbReference type="PROSITE" id="PS50158"/>
    </source>
</evidence>
<dbReference type="EMBL" id="BAABME010008469">
    <property type="protein sequence ID" value="GAA0173161.1"/>
    <property type="molecule type" value="Genomic_DNA"/>
</dbReference>
<feature type="compositionally biased region" description="Acidic residues" evidence="6">
    <location>
        <begin position="764"/>
        <end position="773"/>
    </location>
</feature>
<dbReference type="Pfam" id="PF22936">
    <property type="entry name" value="Pol_BBD"/>
    <property type="match status" value="1"/>
</dbReference>
<dbReference type="CDD" id="cd09272">
    <property type="entry name" value="RNase_HI_RT_Ty1"/>
    <property type="match status" value="1"/>
</dbReference>
<dbReference type="Pfam" id="PF13976">
    <property type="entry name" value="gag_pre-integrs"/>
    <property type="match status" value="1"/>
</dbReference>
<evidence type="ECO:0000256" key="3">
    <source>
        <dbReference type="ARBA" id="ARBA00022750"/>
    </source>
</evidence>
<keyword evidence="2" id="KW-0479">Metal-binding</keyword>
<dbReference type="InterPro" id="IPR013103">
    <property type="entry name" value="RVT_2"/>
</dbReference>
<feature type="domain" description="Integrase catalytic" evidence="8">
    <location>
        <begin position="488"/>
        <end position="654"/>
    </location>
</feature>
<proteinExistence type="predicted"/>
<dbReference type="SUPFAM" id="SSF57756">
    <property type="entry name" value="Retrovirus zinc finger-like domains"/>
    <property type="match status" value="1"/>
</dbReference>
<evidence type="ECO:0000256" key="4">
    <source>
        <dbReference type="ARBA" id="ARBA00022801"/>
    </source>
</evidence>
<dbReference type="GO" id="GO:0015074">
    <property type="term" value="P:DNA integration"/>
    <property type="evidence" value="ECO:0007669"/>
    <property type="project" value="InterPro"/>
</dbReference>
<keyword evidence="9" id="KW-0812">Transmembrane</keyword>
<keyword evidence="3" id="KW-0064">Aspartyl protease</keyword>
<dbReference type="Pfam" id="PF14223">
    <property type="entry name" value="Retrotran_gag_2"/>
    <property type="match status" value="1"/>
</dbReference>
<keyword evidence="5" id="KW-0862">Zinc</keyword>
<keyword evidence="1" id="KW-0645">Protease</keyword>
<dbReference type="InterPro" id="IPR054722">
    <property type="entry name" value="PolX-like_BBD"/>
</dbReference>